<evidence type="ECO:0000313" key="1">
    <source>
        <dbReference type="EnsemblMetazoa" id="AMIN010886-PA"/>
    </source>
</evidence>
<dbReference type="AlphaFoldDB" id="A0A182WKF8"/>
<proteinExistence type="predicted"/>
<dbReference type="Proteomes" id="UP000075920">
    <property type="component" value="Unassembled WGS sequence"/>
</dbReference>
<dbReference type="EnsemblMetazoa" id="AMIN010886-RA">
    <property type="protein sequence ID" value="AMIN010886-PA"/>
    <property type="gene ID" value="AMIN010886"/>
</dbReference>
<reference evidence="1" key="2">
    <citation type="submission" date="2020-05" db="UniProtKB">
        <authorList>
            <consortium name="EnsemblMetazoa"/>
        </authorList>
    </citation>
    <scope>IDENTIFICATION</scope>
    <source>
        <strain evidence="1">MINIMUS1</strain>
    </source>
</reference>
<name>A0A182WKF8_9DIPT</name>
<sequence>MSVFGVASIRPSVPTPIAHHHRELFHRWPQDNGTWWIGNRRRLVVPPLLLSTLGGSRLVRMLLGGCGAYITLATGNHRQTNLPYIDTYT</sequence>
<reference evidence="2" key="1">
    <citation type="submission" date="2013-03" db="EMBL/GenBank/DDBJ databases">
        <title>The Genome Sequence of Anopheles minimus MINIMUS1.</title>
        <authorList>
            <consortium name="The Broad Institute Genomics Platform"/>
            <person name="Neafsey D.E."/>
            <person name="Walton C."/>
            <person name="Walker B."/>
            <person name="Young S.K."/>
            <person name="Zeng Q."/>
            <person name="Gargeya S."/>
            <person name="Fitzgerald M."/>
            <person name="Haas B."/>
            <person name="Abouelleil A."/>
            <person name="Allen A.W."/>
            <person name="Alvarado L."/>
            <person name="Arachchi H.M."/>
            <person name="Berlin A.M."/>
            <person name="Chapman S.B."/>
            <person name="Gainer-Dewar J."/>
            <person name="Goldberg J."/>
            <person name="Griggs A."/>
            <person name="Gujja S."/>
            <person name="Hansen M."/>
            <person name="Howarth C."/>
            <person name="Imamovic A."/>
            <person name="Ireland A."/>
            <person name="Larimer J."/>
            <person name="McCowan C."/>
            <person name="Murphy C."/>
            <person name="Pearson M."/>
            <person name="Poon T.W."/>
            <person name="Priest M."/>
            <person name="Roberts A."/>
            <person name="Saif S."/>
            <person name="Shea T."/>
            <person name="Sisk P."/>
            <person name="Sykes S."/>
            <person name="Wortman J."/>
            <person name="Nusbaum C."/>
            <person name="Birren B."/>
        </authorList>
    </citation>
    <scope>NUCLEOTIDE SEQUENCE [LARGE SCALE GENOMIC DNA]</scope>
    <source>
        <strain evidence="2">MINIMUS1</strain>
    </source>
</reference>
<protein>
    <submittedName>
        <fullName evidence="1">Uncharacterized protein</fullName>
    </submittedName>
</protein>
<evidence type="ECO:0000313" key="2">
    <source>
        <dbReference type="Proteomes" id="UP000075920"/>
    </source>
</evidence>
<dbReference type="VEuPathDB" id="VectorBase:AMIN010886"/>
<keyword evidence="2" id="KW-1185">Reference proteome</keyword>
<accession>A0A182WKF8</accession>
<organism evidence="1 2">
    <name type="scientific">Anopheles minimus</name>
    <dbReference type="NCBI Taxonomy" id="112268"/>
    <lineage>
        <taxon>Eukaryota</taxon>
        <taxon>Metazoa</taxon>
        <taxon>Ecdysozoa</taxon>
        <taxon>Arthropoda</taxon>
        <taxon>Hexapoda</taxon>
        <taxon>Insecta</taxon>
        <taxon>Pterygota</taxon>
        <taxon>Neoptera</taxon>
        <taxon>Endopterygota</taxon>
        <taxon>Diptera</taxon>
        <taxon>Nematocera</taxon>
        <taxon>Culicoidea</taxon>
        <taxon>Culicidae</taxon>
        <taxon>Anophelinae</taxon>
        <taxon>Anopheles</taxon>
    </lineage>
</organism>